<dbReference type="WBParaSite" id="TTAC_0000525701-mRNA-1">
    <property type="protein sequence ID" value="TTAC_0000525701-mRNA-1"/>
    <property type="gene ID" value="TTAC_0000525701"/>
</dbReference>
<evidence type="ECO:0000256" key="1">
    <source>
        <dbReference type="SAM" id="MobiDB-lite"/>
    </source>
</evidence>
<reference evidence="2 3" key="2">
    <citation type="submission" date="2018-11" db="EMBL/GenBank/DDBJ databases">
        <authorList>
            <consortium name="Pathogen Informatics"/>
        </authorList>
    </citation>
    <scope>NUCLEOTIDE SEQUENCE [LARGE SCALE GENOMIC DNA]</scope>
</reference>
<keyword evidence="3" id="KW-1185">Reference proteome</keyword>
<feature type="region of interest" description="Disordered" evidence="1">
    <location>
        <begin position="99"/>
        <end position="125"/>
    </location>
</feature>
<gene>
    <name evidence="2" type="ORF">TTAC_LOCUS5242</name>
</gene>
<evidence type="ECO:0000313" key="3">
    <source>
        <dbReference type="Proteomes" id="UP000274429"/>
    </source>
</evidence>
<dbReference type="Proteomes" id="UP000274429">
    <property type="component" value="Unassembled WGS sequence"/>
</dbReference>
<evidence type="ECO:0000313" key="2">
    <source>
        <dbReference type="EMBL" id="VDM26550.1"/>
    </source>
</evidence>
<sequence>MFHRALKTCVPPAVYARYYFDLLTVGEAVALPATNGGERRRMTPRLARRLRVLPASVEARAEFLAAAASGGIAFGGGGILFDLPCSSLTDATSVFDAQPQQNHQNGCSRQRLRSRQRPHSASPPLSSTQVRLVIYSGFIKTCWCLNQYFFIGNQLSRRR</sequence>
<protein>
    <submittedName>
        <fullName evidence="2 4">Uncharacterized protein</fullName>
    </submittedName>
</protein>
<evidence type="ECO:0000313" key="4">
    <source>
        <dbReference type="WBParaSite" id="TTAC_0000525701-mRNA-1"/>
    </source>
</evidence>
<dbReference type="AlphaFoldDB" id="A0A0R3WWW7"/>
<organism evidence="4">
    <name type="scientific">Hydatigena taeniaeformis</name>
    <name type="common">Feline tapeworm</name>
    <name type="synonym">Taenia taeniaeformis</name>
    <dbReference type="NCBI Taxonomy" id="6205"/>
    <lineage>
        <taxon>Eukaryota</taxon>
        <taxon>Metazoa</taxon>
        <taxon>Spiralia</taxon>
        <taxon>Lophotrochozoa</taxon>
        <taxon>Platyhelminthes</taxon>
        <taxon>Cestoda</taxon>
        <taxon>Eucestoda</taxon>
        <taxon>Cyclophyllidea</taxon>
        <taxon>Taeniidae</taxon>
        <taxon>Hydatigera</taxon>
    </lineage>
</organism>
<dbReference type="STRING" id="6205.A0A0R3WWW7"/>
<dbReference type="EMBL" id="UYWX01006730">
    <property type="protein sequence ID" value="VDM26550.1"/>
    <property type="molecule type" value="Genomic_DNA"/>
</dbReference>
<proteinExistence type="predicted"/>
<reference evidence="4" key="1">
    <citation type="submission" date="2017-02" db="UniProtKB">
        <authorList>
            <consortium name="WormBaseParasite"/>
        </authorList>
    </citation>
    <scope>IDENTIFICATION</scope>
</reference>
<accession>A0A0R3WWW7</accession>
<feature type="compositionally biased region" description="Polar residues" evidence="1">
    <location>
        <begin position="99"/>
        <end position="108"/>
    </location>
</feature>
<name>A0A0R3WWW7_HYDTA</name>
<dbReference type="OrthoDB" id="10657980at2759"/>